<evidence type="ECO:0000256" key="4">
    <source>
        <dbReference type="ARBA" id="ARBA00022982"/>
    </source>
</evidence>
<feature type="chain" id="PRO_5012737408" evidence="7">
    <location>
        <begin position="26"/>
        <end position="236"/>
    </location>
</feature>
<keyword evidence="7" id="KW-0732">Signal</keyword>
<dbReference type="InterPro" id="IPR009056">
    <property type="entry name" value="Cyt_c-like_dom"/>
</dbReference>
<evidence type="ECO:0000256" key="2">
    <source>
        <dbReference type="ARBA" id="ARBA00022617"/>
    </source>
</evidence>
<dbReference type="Pfam" id="PF00034">
    <property type="entry name" value="Cytochrom_C"/>
    <property type="match status" value="2"/>
</dbReference>
<keyword evidence="2 6" id="KW-0349">Heme</keyword>
<evidence type="ECO:0000256" key="6">
    <source>
        <dbReference type="PROSITE-ProRule" id="PRU00433"/>
    </source>
</evidence>
<organism evidence="9 10">
    <name type="scientific">Boseongicola aestuarii</name>
    <dbReference type="NCBI Taxonomy" id="1470561"/>
    <lineage>
        <taxon>Bacteria</taxon>
        <taxon>Pseudomonadati</taxon>
        <taxon>Pseudomonadota</taxon>
        <taxon>Alphaproteobacteria</taxon>
        <taxon>Rhodobacterales</taxon>
        <taxon>Paracoccaceae</taxon>
        <taxon>Boseongicola</taxon>
    </lineage>
</organism>
<keyword evidence="10" id="KW-1185">Reference proteome</keyword>
<sequence length="236" mass="25794">MTRGACIRASTIGLALVVQASWAHALGNIENGESLFRQCAGCHEVGEGARNRVGPQLNGIFGRTAGTIEGFRYSNAFERAGAKGLEWHAEELDVFLENPKQLVPGTRMSFRGFKDPVQRADVIAYLRQYSDSPSDLPEADATATATDHDLAPEILALEGDAEYGEYLSSECTTCHQIDGADAGIPSIVFWPETDFVVAMHAYKNKRREHPVMNMIAGRLNEEEIAALAAYFSNLEN</sequence>
<protein>
    <submittedName>
        <fullName evidence="9">Cytochrome c2</fullName>
    </submittedName>
</protein>
<keyword evidence="4" id="KW-0249">Electron transport</keyword>
<dbReference type="Gene3D" id="1.10.760.10">
    <property type="entry name" value="Cytochrome c-like domain"/>
    <property type="match status" value="2"/>
</dbReference>
<dbReference type="GO" id="GO:0020037">
    <property type="term" value="F:heme binding"/>
    <property type="evidence" value="ECO:0007669"/>
    <property type="project" value="InterPro"/>
</dbReference>
<feature type="domain" description="Cytochrome c" evidence="8">
    <location>
        <begin position="27"/>
        <end position="130"/>
    </location>
</feature>
<dbReference type="AlphaFoldDB" id="A0A238IU94"/>
<evidence type="ECO:0000256" key="7">
    <source>
        <dbReference type="SAM" id="SignalP"/>
    </source>
</evidence>
<evidence type="ECO:0000256" key="5">
    <source>
        <dbReference type="ARBA" id="ARBA00023004"/>
    </source>
</evidence>
<dbReference type="EMBL" id="FXXQ01000001">
    <property type="protein sequence ID" value="SMX21948.1"/>
    <property type="molecule type" value="Genomic_DNA"/>
</dbReference>
<dbReference type="InterPro" id="IPR002327">
    <property type="entry name" value="Cyt_c_1A/1B"/>
</dbReference>
<name>A0A238IU94_9RHOB</name>
<feature type="domain" description="Cytochrome c" evidence="8">
    <location>
        <begin position="159"/>
        <end position="235"/>
    </location>
</feature>
<evidence type="ECO:0000256" key="1">
    <source>
        <dbReference type="ARBA" id="ARBA00022448"/>
    </source>
</evidence>
<dbReference type="GO" id="GO:0046872">
    <property type="term" value="F:metal ion binding"/>
    <property type="evidence" value="ECO:0007669"/>
    <property type="project" value="UniProtKB-KW"/>
</dbReference>
<dbReference type="PROSITE" id="PS51007">
    <property type="entry name" value="CYTC"/>
    <property type="match status" value="2"/>
</dbReference>
<evidence type="ECO:0000313" key="9">
    <source>
        <dbReference type="EMBL" id="SMX21948.1"/>
    </source>
</evidence>
<keyword evidence="3 6" id="KW-0479">Metal-binding</keyword>
<feature type="signal peptide" evidence="7">
    <location>
        <begin position="1"/>
        <end position="25"/>
    </location>
</feature>
<dbReference type="PANTHER" id="PTHR11961">
    <property type="entry name" value="CYTOCHROME C"/>
    <property type="match status" value="1"/>
</dbReference>
<dbReference type="GO" id="GO:0009055">
    <property type="term" value="F:electron transfer activity"/>
    <property type="evidence" value="ECO:0007669"/>
    <property type="project" value="InterPro"/>
</dbReference>
<keyword evidence="1" id="KW-0813">Transport</keyword>
<dbReference type="Proteomes" id="UP000201838">
    <property type="component" value="Unassembled WGS sequence"/>
</dbReference>
<dbReference type="PRINTS" id="PR00604">
    <property type="entry name" value="CYTCHRMECIAB"/>
</dbReference>
<dbReference type="InterPro" id="IPR036909">
    <property type="entry name" value="Cyt_c-like_dom_sf"/>
</dbReference>
<evidence type="ECO:0000256" key="3">
    <source>
        <dbReference type="ARBA" id="ARBA00022723"/>
    </source>
</evidence>
<accession>A0A238IU94</accession>
<proteinExistence type="predicted"/>
<dbReference type="OrthoDB" id="9805828at2"/>
<reference evidence="9 10" key="1">
    <citation type="submission" date="2017-05" db="EMBL/GenBank/DDBJ databases">
        <authorList>
            <person name="Song R."/>
            <person name="Chenine A.L."/>
            <person name="Ruprecht R.M."/>
        </authorList>
    </citation>
    <scope>NUCLEOTIDE SEQUENCE [LARGE SCALE GENOMIC DNA]</scope>
    <source>
        <strain evidence="9 10">CECT 8489</strain>
    </source>
</reference>
<gene>
    <name evidence="9" type="ORF">BOA8489_00035</name>
</gene>
<dbReference type="RefSeq" id="WP_093971974.1">
    <property type="nucleotide sequence ID" value="NZ_FXXQ01000001.1"/>
</dbReference>
<keyword evidence="5 6" id="KW-0408">Iron</keyword>
<dbReference type="SUPFAM" id="SSF46626">
    <property type="entry name" value="Cytochrome c"/>
    <property type="match status" value="2"/>
</dbReference>
<evidence type="ECO:0000259" key="8">
    <source>
        <dbReference type="PROSITE" id="PS51007"/>
    </source>
</evidence>
<evidence type="ECO:0000313" key="10">
    <source>
        <dbReference type="Proteomes" id="UP000201838"/>
    </source>
</evidence>